<evidence type="ECO:0000313" key="3">
    <source>
        <dbReference type="Proteomes" id="UP000584670"/>
    </source>
</evidence>
<name>A0A7X1JBG1_9ACTN</name>
<accession>A0A7X1JBG1</accession>
<organism evidence="2 3">
    <name type="scientific">Streptomyces cupreus</name>
    <dbReference type="NCBI Taxonomy" id="2759956"/>
    <lineage>
        <taxon>Bacteria</taxon>
        <taxon>Bacillati</taxon>
        <taxon>Actinomycetota</taxon>
        <taxon>Actinomycetes</taxon>
        <taxon>Kitasatosporales</taxon>
        <taxon>Streptomycetaceae</taxon>
        <taxon>Streptomyces</taxon>
    </lineage>
</organism>
<keyword evidence="1" id="KW-0812">Transmembrane</keyword>
<sequence length="113" mass="12162">MALMLCATIHGLPEETHGPVSVPVASAAMVAGGEHHERHAPHAPHRAEDCVADMIVRTGAPSVEDLPLGAMAVVVLIAVSVVTERPLVRHGFRRRRSARTGRVALARTSRWRI</sequence>
<dbReference type="EMBL" id="JACMSF010000081">
    <property type="protein sequence ID" value="MBC2907560.1"/>
    <property type="molecule type" value="Genomic_DNA"/>
</dbReference>
<keyword evidence="1" id="KW-0472">Membrane</keyword>
<proteinExistence type="predicted"/>
<gene>
    <name evidence="2" type="ORF">H4N64_39840</name>
</gene>
<feature type="transmembrane region" description="Helical" evidence="1">
    <location>
        <begin position="68"/>
        <end position="88"/>
    </location>
</feature>
<dbReference type="AlphaFoldDB" id="A0A7X1JBG1"/>
<evidence type="ECO:0000313" key="2">
    <source>
        <dbReference type="EMBL" id="MBC2907560.1"/>
    </source>
</evidence>
<protein>
    <submittedName>
        <fullName evidence="2">Uncharacterized protein</fullName>
    </submittedName>
</protein>
<comment type="caution">
    <text evidence="2">The sequence shown here is derived from an EMBL/GenBank/DDBJ whole genome shotgun (WGS) entry which is preliminary data.</text>
</comment>
<dbReference type="Proteomes" id="UP000584670">
    <property type="component" value="Unassembled WGS sequence"/>
</dbReference>
<reference evidence="2 3" key="1">
    <citation type="submission" date="2020-08" db="EMBL/GenBank/DDBJ databases">
        <title>Streptomyces sp. PSKA01 genome sequencing and assembly.</title>
        <authorList>
            <person name="Mandal S."/>
            <person name="Maiti P.K."/>
            <person name="Das P."/>
        </authorList>
    </citation>
    <scope>NUCLEOTIDE SEQUENCE [LARGE SCALE GENOMIC DNA]</scope>
    <source>
        <strain evidence="2 3">PSKA01</strain>
    </source>
</reference>
<evidence type="ECO:0000256" key="1">
    <source>
        <dbReference type="SAM" id="Phobius"/>
    </source>
</evidence>
<keyword evidence="1" id="KW-1133">Transmembrane helix</keyword>
<keyword evidence="3" id="KW-1185">Reference proteome</keyword>